<dbReference type="UniPathway" id="UPA00219"/>
<evidence type="ECO:0000256" key="10">
    <source>
        <dbReference type="ARBA" id="ARBA00023316"/>
    </source>
</evidence>
<feature type="transmembrane region" description="Helical" evidence="11">
    <location>
        <begin position="49"/>
        <end position="72"/>
    </location>
</feature>
<feature type="transmembrane region" description="Helical" evidence="11">
    <location>
        <begin position="221"/>
        <end position="239"/>
    </location>
</feature>
<feature type="transmembrane region" description="Helical" evidence="11">
    <location>
        <begin position="84"/>
        <end position="105"/>
    </location>
</feature>
<evidence type="ECO:0000256" key="9">
    <source>
        <dbReference type="ARBA" id="ARBA00023136"/>
    </source>
</evidence>
<dbReference type="PROSITE" id="PS00428">
    <property type="entry name" value="FTSW_RODA_SPOVE"/>
    <property type="match status" value="1"/>
</dbReference>
<keyword evidence="7 11" id="KW-0573">Peptidoglycan synthesis</keyword>
<feature type="transmembrane region" description="Helical" evidence="11">
    <location>
        <begin position="377"/>
        <end position="398"/>
    </location>
</feature>
<evidence type="ECO:0000256" key="3">
    <source>
        <dbReference type="ARBA" id="ARBA00022676"/>
    </source>
</evidence>
<dbReference type="GO" id="GO:0009252">
    <property type="term" value="P:peptidoglycan biosynthetic process"/>
    <property type="evidence" value="ECO:0007669"/>
    <property type="project" value="UniProtKB-UniRule"/>
</dbReference>
<dbReference type="NCBIfam" id="TIGR02210">
    <property type="entry name" value="rodA_shape"/>
    <property type="match status" value="1"/>
</dbReference>
<comment type="similarity">
    <text evidence="11">Belongs to the SEDS family. MrdB/RodA subfamily.</text>
</comment>
<keyword evidence="10 11" id="KW-0961">Cell wall biogenesis/degradation</keyword>
<keyword evidence="5 11" id="KW-0812">Transmembrane</keyword>
<dbReference type="EC" id="2.4.99.28" evidence="11"/>
<evidence type="ECO:0000256" key="11">
    <source>
        <dbReference type="HAMAP-Rule" id="MF_02079"/>
    </source>
</evidence>
<gene>
    <name evidence="11" type="primary">rodA</name>
    <name evidence="12" type="ORF">DP130_03845</name>
</gene>
<evidence type="ECO:0000256" key="1">
    <source>
        <dbReference type="ARBA" id="ARBA00004141"/>
    </source>
</evidence>
<comment type="function">
    <text evidence="11">Peptidoglycan polymerase that is essential for cell wall elongation.</text>
</comment>
<dbReference type="PANTHER" id="PTHR30474">
    <property type="entry name" value="CELL CYCLE PROTEIN"/>
    <property type="match status" value="1"/>
</dbReference>
<keyword evidence="4 11" id="KW-0808">Transferase</keyword>
<dbReference type="EMBL" id="QMAP01000002">
    <property type="protein sequence ID" value="RXI50121.1"/>
    <property type="molecule type" value="Genomic_DNA"/>
</dbReference>
<keyword evidence="8 11" id="KW-1133">Transmembrane helix</keyword>
<dbReference type="PANTHER" id="PTHR30474:SF1">
    <property type="entry name" value="PEPTIDOGLYCAN GLYCOSYLTRANSFERASE MRDB"/>
    <property type="match status" value="1"/>
</dbReference>
<dbReference type="Proteomes" id="UP000290921">
    <property type="component" value="Unassembled WGS sequence"/>
</dbReference>
<evidence type="ECO:0000256" key="8">
    <source>
        <dbReference type="ARBA" id="ARBA00022989"/>
    </source>
</evidence>
<dbReference type="InterPro" id="IPR011923">
    <property type="entry name" value="RodA/MrdB"/>
</dbReference>
<keyword evidence="9 11" id="KW-0472">Membrane</keyword>
<dbReference type="GO" id="GO:0032153">
    <property type="term" value="C:cell division site"/>
    <property type="evidence" value="ECO:0007669"/>
    <property type="project" value="TreeGrafter"/>
</dbReference>
<dbReference type="GO" id="GO:0005886">
    <property type="term" value="C:plasma membrane"/>
    <property type="evidence" value="ECO:0007669"/>
    <property type="project" value="UniProtKB-SubCell"/>
</dbReference>
<dbReference type="GO" id="GO:0071555">
    <property type="term" value="P:cell wall organization"/>
    <property type="evidence" value="ECO:0007669"/>
    <property type="project" value="UniProtKB-KW"/>
</dbReference>
<dbReference type="GO" id="GO:0008955">
    <property type="term" value="F:peptidoglycan glycosyltransferase activity"/>
    <property type="evidence" value="ECO:0007669"/>
    <property type="project" value="UniProtKB-UniRule"/>
</dbReference>
<dbReference type="Pfam" id="PF01098">
    <property type="entry name" value="FTSW_RODA_SPOVE"/>
    <property type="match status" value="1"/>
</dbReference>
<dbReference type="InterPro" id="IPR001182">
    <property type="entry name" value="FtsW/RodA"/>
</dbReference>
<evidence type="ECO:0000256" key="5">
    <source>
        <dbReference type="ARBA" id="ARBA00022692"/>
    </source>
</evidence>
<dbReference type="GO" id="GO:0008360">
    <property type="term" value="P:regulation of cell shape"/>
    <property type="evidence" value="ECO:0007669"/>
    <property type="project" value="UniProtKB-KW"/>
</dbReference>
<sequence>MCIIHYSFKKAVYKLYIAFFEFSCYNHNVVEGEKMLEKLKINKKLLRELDYSIIIICLIIAFFGALNIYSATHLKVGIAVFKSQLVWITLGLIVTYLMLAIDYSLIENYADIIYWFGVILLFLNDTIFKSTVNGAGSWLKIGSVTIGQPSELAKVGLILMIAKKVDQMEGDINNLKNLSTLALYAGIPMVLIVIQPDMGMTMVCFFIVLGMLFIAGLNPKIIAGGFSAIFVAIIGIWNSPLMQPHWKERLISFLNPESDELGVGLQVVQSKIGIGSGGFAGKGFLKGTQVAGGFVPESHTDFIFAVVGEEWGFIGAVFLLVLYGILMYKFINIARDSKDRFGTMVSVGVASMFLFSILQNMGMTIGLVPVSGITLPFMSYGGSALTTAFMSVALVLNVGMRKKKINF</sequence>
<organism evidence="12 13">
    <name type="scientific">Clostridium tetani</name>
    <dbReference type="NCBI Taxonomy" id="1513"/>
    <lineage>
        <taxon>Bacteria</taxon>
        <taxon>Bacillati</taxon>
        <taxon>Bacillota</taxon>
        <taxon>Clostridia</taxon>
        <taxon>Eubacteriales</taxon>
        <taxon>Clostridiaceae</taxon>
        <taxon>Clostridium</taxon>
    </lineage>
</organism>
<keyword evidence="3 11" id="KW-0328">Glycosyltransferase</keyword>
<evidence type="ECO:0000313" key="13">
    <source>
        <dbReference type="Proteomes" id="UP000290921"/>
    </source>
</evidence>
<dbReference type="HAMAP" id="MF_02079">
    <property type="entry name" value="PGT_RodA"/>
    <property type="match status" value="1"/>
</dbReference>
<comment type="catalytic activity">
    <reaction evidence="11">
        <text>[GlcNAc-(1-&gt;4)-Mur2Ac(oyl-L-Ala-gamma-D-Glu-L-Lys-D-Ala-D-Ala)](n)-di-trans,octa-cis-undecaprenyl diphosphate + beta-D-GlcNAc-(1-&gt;4)-Mur2Ac(oyl-L-Ala-gamma-D-Glu-L-Lys-D-Ala-D-Ala)-di-trans,octa-cis-undecaprenyl diphosphate = [GlcNAc-(1-&gt;4)-Mur2Ac(oyl-L-Ala-gamma-D-Glu-L-Lys-D-Ala-D-Ala)](n+1)-di-trans,octa-cis-undecaprenyl diphosphate + di-trans,octa-cis-undecaprenyl diphosphate + H(+)</text>
        <dbReference type="Rhea" id="RHEA:23708"/>
        <dbReference type="Rhea" id="RHEA-COMP:9602"/>
        <dbReference type="Rhea" id="RHEA-COMP:9603"/>
        <dbReference type="ChEBI" id="CHEBI:15378"/>
        <dbReference type="ChEBI" id="CHEBI:58405"/>
        <dbReference type="ChEBI" id="CHEBI:60033"/>
        <dbReference type="ChEBI" id="CHEBI:78435"/>
        <dbReference type="EC" id="2.4.99.28"/>
    </reaction>
</comment>
<keyword evidence="2 11" id="KW-1003">Cell membrane</keyword>
<comment type="pathway">
    <text evidence="11">Cell wall biogenesis; peptidoglycan biosynthesis.</text>
</comment>
<evidence type="ECO:0000313" key="12">
    <source>
        <dbReference type="EMBL" id="RXI50121.1"/>
    </source>
</evidence>
<evidence type="ECO:0000256" key="7">
    <source>
        <dbReference type="ARBA" id="ARBA00022984"/>
    </source>
</evidence>
<feature type="transmembrane region" description="Helical" evidence="11">
    <location>
        <begin position="343"/>
        <end position="365"/>
    </location>
</feature>
<evidence type="ECO:0000256" key="2">
    <source>
        <dbReference type="ARBA" id="ARBA00022475"/>
    </source>
</evidence>
<evidence type="ECO:0000256" key="4">
    <source>
        <dbReference type="ARBA" id="ARBA00022679"/>
    </source>
</evidence>
<accession>A0A4Q0VFR2</accession>
<protein>
    <recommendedName>
        <fullName evidence="11">Peptidoglycan glycosyltransferase RodA</fullName>
        <shortName evidence="11">PGT</shortName>
        <ecNumber evidence="11">2.4.99.28</ecNumber>
    </recommendedName>
    <alternativeName>
        <fullName evidence="11">Cell elongation protein RodA</fullName>
    </alternativeName>
    <alternativeName>
        <fullName evidence="11">Cell wall polymerase</fullName>
    </alternativeName>
    <alternativeName>
        <fullName evidence="11">Peptidoglycan polymerase</fullName>
        <shortName evidence="11">PG polymerase</shortName>
    </alternativeName>
</protein>
<feature type="transmembrane region" description="Helical" evidence="11">
    <location>
        <begin position="311"/>
        <end position="331"/>
    </location>
</feature>
<dbReference type="AlphaFoldDB" id="A0A4Q0VFR2"/>
<dbReference type="GO" id="GO:0015648">
    <property type="term" value="F:lipid-linked peptidoglycan transporter activity"/>
    <property type="evidence" value="ECO:0007669"/>
    <property type="project" value="TreeGrafter"/>
</dbReference>
<evidence type="ECO:0000256" key="6">
    <source>
        <dbReference type="ARBA" id="ARBA00022960"/>
    </source>
</evidence>
<name>A0A4Q0VFR2_CLOTA</name>
<comment type="caution">
    <text evidence="12">The sequence shown here is derived from an EMBL/GenBank/DDBJ whole genome shotgun (WGS) entry which is preliminary data.</text>
</comment>
<feature type="transmembrane region" description="Helical" evidence="11">
    <location>
        <begin position="181"/>
        <end position="214"/>
    </location>
</feature>
<dbReference type="InterPro" id="IPR018365">
    <property type="entry name" value="Cell_cycle_FtsW-rel_CS"/>
</dbReference>
<dbReference type="GO" id="GO:0051301">
    <property type="term" value="P:cell division"/>
    <property type="evidence" value="ECO:0007669"/>
    <property type="project" value="InterPro"/>
</dbReference>
<reference evidence="12 13" key="1">
    <citation type="submission" date="2018-06" db="EMBL/GenBank/DDBJ databases">
        <title>Genome conservation of Clostridium tetani.</title>
        <authorList>
            <person name="Bruggemann H."/>
            <person name="Popoff M.R."/>
        </authorList>
    </citation>
    <scope>NUCLEOTIDE SEQUENCE [LARGE SCALE GENOMIC DNA]</scope>
    <source>
        <strain evidence="12 13">2017.061</strain>
    </source>
</reference>
<keyword evidence="6 11" id="KW-0133">Cell shape</keyword>
<comment type="subcellular location">
    <subcellularLocation>
        <location evidence="11">Cell membrane</location>
        <topology evidence="11">Multi-pass membrane protein</topology>
    </subcellularLocation>
    <subcellularLocation>
        <location evidence="1">Membrane</location>
        <topology evidence="1">Multi-pass membrane protein</topology>
    </subcellularLocation>
</comment>
<proteinExistence type="inferred from homology"/>